<evidence type="ECO:0000259" key="5">
    <source>
        <dbReference type="Pfam" id="PF23247"/>
    </source>
</evidence>
<dbReference type="Pfam" id="PF00931">
    <property type="entry name" value="NB-ARC"/>
    <property type="match status" value="1"/>
</dbReference>
<keyword evidence="2" id="KW-0611">Plant defense</keyword>
<dbReference type="Pfam" id="PF23247">
    <property type="entry name" value="LRR_RPS2"/>
    <property type="match status" value="1"/>
</dbReference>
<feature type="coiled-coil region" evidence="3">
    <location>
        <begin position="18"/>
        <end position="52"/>
    </location>
</feature>
<dbReference type="SUPFAM" id="SSF52058">
    <property type="entry name" value="L domain-like"/>
    <property type="match status" value="1"/>
</dbReference>
<dbReference type="PANTHER" id="PTHR33463">
    <property type="entry name" value="NB-ARC DOMAIN-CONTAINING PROTEIN-RELATED"/>
    <property type="match status" value="1"/>
</dbReference>
<dbReference type="InterPro" id="IPR050905">
    <property type="entry name" value="Plant_NBS-LRR"/>
</dbReference>
<reference evidence="6" key="1">
    <citation type="submission" date="2018-10" db="EMBL/GenBank/DDBJ databases">
        <title>Population genomic analysis revealed the cold adaptation of white poplar.</title>
        <authorList>
            <person name="Liu Y.-J."/>
        </authorList>
    </citation>
    <scope>NUCLEOTIDE SEQUENCE [LARGE SCALE GENOMIC DNA]</scope>
    <source>
        <strain evidence="6">PAL-ZL1</strain>
    </source>
</reference>
<accession>A0A4U5NRA9</accession>
<organism evidence="6">
    <name type="scientific">Populus alba</name>
    <name type="common">White poplar</name>
    <dbReference type="NCBI Taxonomy" id="43335"/>
    <lineage>
        <taxon>Eukaryota</taxon>
        <taxon>Viridiplantae</taxon>
        <taxon>Streptophyta</taxon>
        <taxon>Embryophyta</taxon>
        <taxon>Tracheophyta</taxon>
        <taxon>Spermatophyta</taxon>
        <taxon>Magnoliopsida</taxon>
        <taxon>eudicotyledons</taxon>
        <taxon>Gunneridae</taxon>
        <taxon>Pentapetalae</taxon>
        <taxon>rosids</taxon>
        <taxon>fabids</taxon>
        <taxon>Malpighiales</taxon>
        <taxon>Salicaceae</taxon>
        <taxon>Saliceae</taxon>
        <taxon>Populus</taxon>
    </lineage>
</organism>
<evidence type="ECO:0000256" key="2">
    <source>
        <dbReference type="ARBA" id="ARBA00022821"/>
    </source>
</evidence>
<dbReference type="STRING" id="43335.A0A4U5NRA9"/>
<dbReference type="Gene3D" id="3.80.10.10">
    <property type="entry name" value="Ribonuclease Inhibitor"/>
    <property type="match status" value="1"/>
</dbReference>
<sequence>MDVVGGVVDMINLLWIRFGRQINDVRKLRKKLQKLKADAEDLSNRKSGLTEELRNNVGKMASKRLGKRVVQANFRVRELMRTKLLGYIGDGGVLSKHGSVCSAQKDMAGRLKVVLGSGESEERTSRTIFQYLHSKKSLLLLDDVWDDIDLDHVGIPNPKKQGKVSKVVLATSLPEAPYCAVLSALLLQSNGDLEIISDMFFQYITGLGVLNLSNNGISLLPPSIGNLINLRGLYLNQCSELAMLPSDVEGKELEEDIFPNLEDLRLYDLPRLSNIVEGHVSPRSLANLKFLSQEKRDNMRHIFSWSMIEQLPKLETLYQ</sequence>
<gene>
    <name evidence="6" type="ORF">D5086_0000249270</name>
</gene>
<keyword evidence="3" id="KW-0175">Coiled coil</keyword>
<evidence type="ECO:0000256" key="1">
    <source>
        <dbReference type="ARBA" id="ARBA00008894"/>
    </source>
</evidence>
<feature type="domain" description="Disease resistance protein At4g27190-like leucine-rich repeats" evidence="5">
    <location>
        <begin position="200"/>
        <end position="317"/>
    </location>
</feature>
<proteinExistence type="inferred from homology"/>
<protein>
    <submittedName>
        <fullName evidence="6">NBS-LRR disease resistance-like protein</fullName>
    </submittedName>
</protein>
<dbReference type="InterPro" id="IPR002182">
    <property type="entry name" value="NB-ARC"/>
</dbReference>
<evidence type="ECO:0000259" key="4">
    <source>
        <dbReference type="Pfam" id="PF00931"/>
    </source>
</evidence>
<evidence type="ECO:0000313" key="6">
    <source>
        <dbReference type="EMBL" id="TKR85261.1"/>
    </source>
</evidence>
<dbReference type="InterPro" id="IPR032675">
    <property type="entry name" value="LRR_dom_sf"/>
</dbReference>
<dbReference type="GO" id="GO:0043531">
    <property type="term" value="F:ADP binding"/>
    <property type="evidence" value="ECO:0007669"/>
    <property type="project" value="InterPro"/>
</dbReference>
<name>A0A4U5NRA9_POPAL</name>
<dbReference type="AlphaFoldDB" id="A0A4U5NRA9"/>
<feature type="domain" description="NB-ARC" evidence="4">
    <location>
        <begin position="95"/>
        <end position="171"/>
    </location>
</feature>
<comment type="similarity">
    <text evidence="1">Belongs to the disease resistance NB-LRR family.</text>
</comment>
<dbReference type="InterPro" id="IPR057135">
    <property type="entry name" value="At4g27190-like_LRR"/>
</dbReference>
<comment type="caution">
    <text evidence="6">The sequence shown here is derived from an EMBL/GenBank/DDBJ whole genome shotgun (WGS) entry which is preliminary data.</text>
</comment>
<evidence type="ECO:0000256" key="3">
    <source>
        <dbReference type="SAM" id="Coils"/>
    </source>
</evidence>
<dbReference type="EMBL" id="RCHU01000956">
    <property type="protein sequence ID" value="TKR85261.1"/>
    <property type="molecule type" value="Genomic_DNA"/>
</dbReference>
<dbReference type="PANTHER" id="PTHR33463:SF209">
    <property type="entry name" value="DISEASE RESISTANCE PROTEIN RPS2-LIKE"/>
    <property type="match status" value="1"/>
</dbReference>